<accession>L1I885</accession>
<name>L1I885_GUITC</name>
<proteinExistence type="predicted"/>
<dbReference type="AlphaFoldDB" id="L1I885"/>
<dbReference type="GeneID" id="17289212"/>
<dbReference type="Proteomes" id="UP000011087">
    <property type="component" value="Unassembled WGS sequence"/>
</dbReference>
<dbReference type="EMBL" id="JH993187">
    <property type="protein sequence ID" value="EKX32481.1"/>
    <property type="molecule type" value="Genomic_DNA"/>
</dbReference>
<dbReference type="RefSeq" id="XP_005819461.1">
    <property type="nucleotide sequence ID" value="XM_005819404.1"/>
</dbReference>
<reference evidence="3" key="2">
    <citation type="submission" date="2012-11" db="EMBL/GenBank/DDBJ databases">
        <authorList>
            <person name="Kuo A."/>
            <person name="Curtis B.A."/>
            <person name="Tanifuji G."/>
            <person name="Burki F."/>
            <person name="Gruber A."/>
            <person name="Irimia M."/>
            <person name="Maruyama S."/>
            <person name="Arias M.C."/>
            <person name="Ball S.G."/>
            <person name="Gile G.H."/>
            <person name="Hirakawa Y."/>
            <person name="Hopkins J.F."/>
            <person name="Rensing S.A."/>
            <person name="Schmutz J."/>
            <person name="Symeonidi A."/>
            <person name="Elias M."/>
            <person name="Eveleigh R.J."/>
            <person name="Herman E.K."/>
            <person name="Klute M.J."/>
            <person name="Nakayama T."/>
            <person name="Obornik M."/>
            <person name="Reyes-Prieto A."/>
            <person name="Armbrust E.V."/>
            <person name="Aves S.J."/>
            <person name="Beiko R.G."/>
            <person name="Coutinho P."/>
            <person name="Dacks J.B."/>
            <person name="Durnford D.G."/>
            <person name="Fast N.M."/>
            <person name="Green B.R."/>
            <person name="Grisdale C."/>
            <person name="Hempe F."/>
            <person name="Henrissat B."/>
            <person name="Hoppner M.P."/>
            <person name="Ishida K.-I."/>
            <person name="Kim E."/>
            <person name="Koreny L."/>
            <person name="Kroth P.G."/>
            <person name="Liu Y."/>
            <person name="Malik S.-B."/>
            <person name="Maier U.G."/>
            <person name="McRose D."/>
            <person name="Mock T."/>
            <person name="Neilson J.A."/>
            <person name="Onodera N.T."/>
            <person name="Poole A.M."/>
            <person name="Pritham E.J."/>
            <person name="Richards T.A."/>
            <person name="Rocap G."/>
            <person name="Roy S.W."/>
            <person name="Sarai C."/>
            <person name="Schaack S."/>
            <person name="Shirato S."/>
            <person name="Slamovits C.H."/>
            <person name="Spencer D.F."/>
            <person name="Suzuki S."/>
            <person name="Worden A.Z."/>
            <person name="Zauner S."/>
            <person name="Barry K."/>
            <person name="Bell C."/>
            <person name="Bharti A.K."/>
            <person name="Crow J.A."/>
            <person name="Grimwood J."/>
            <person name="Kramer R."/>
            <person name="Lindquist E."/>
            <person name="Lucas S."/>
            <person name="Salamov A."/>
            <person name="McFadden G.I."/>
            <person name="Lane C.E."/>
            <person name="Keeling P.J."/>
            <person name="Gray M.W."/>
            <person name="Grigoriev I.V."/>
            <person name="Archibald J.M."/>
        </authorList>
    </citation>
    <scope>NUCLEOTIDE SEQUENCE</scope>
    <source>
        <strain evidence="3">CCMP2712</strain>
    </source>
</reference>
<dbReference type="HOGENOM" id="CLU_1952948_0_0_1"/>
<keyword evidence="3" id="KW-1185">Reference proteome</keyword>
<evidence type="ECO:0000313" key="2">
    <source>
        <dbReference type="EnsemblProtists" id="EKX32481"/>
    </source>
</evidence>
<reference evidence="2" key="3">
    <citation type="submission" date="2016-03" db="UniProtKB">
        <authorList>
            <consortium name="EnsemblProtists"/>
        </authorList>
    </citation>
    <scope>IDENTIFICATION</scope>
</reference>
<dbReference type="PaxDb" id="55529-EKX32481"/>
<dbReference type="EnsemblProtists" id="EKX32481">
    <property type="protein sequence ID" value="EKX32481"/>
    <property type="gene ID" value="GUITHDRAFT_156314"/>
</dbReference>
<reference evidence="1 3" key="1">
    <citation type="journal article" date="2012" name="Nature">
        <title>Algal genomes reveal evolutionary mosaicism and the fate of nucleomorphs.</title>
        <authorList>
            <consortium name="DOE Joint Genome Institute"/>
            <person name="Curtis B.A."/>
            <person name="Tanifuji G."/>
            <person name="Burki F."/>
            <person name="Gruber A."/>
            <person name="Irimia M."/>
            <person name="Maruyama S."/>
            <person name="Arias M.C."/>
            <person name="Ball S.G."/>
            <person name="Gile G.H."/>
            <person name="Hirakawa Y."/>
            <person name="Hopkins J.F."/>
            <person name="Kuo A."/>
            <person name="Rensing S.A."/>
            <person name="Schmutz J."/>
            <person name="Symeonidi A."/>
            <person name="Elias M."/>
            <person name="Eveleigh R.J."/>
            <person name="Herman E.K."/>
            <person name="Klute M.J."/>
            <person name="Nakayama T."/>
            <person name="Obornik M."/>
            <person name="Reyes-Prieto A."/>
            <person name="Armbrust E.V."/>
            <person name="Aves S.J."/>
            <person name="Beiko R.G."/>
            <person name="Coutinho P."/>
            <person name="Dacks J.B."/>
            <person name="Durnford D.G."/>
            <person name="Fast N.M."/>
            <person name="Green B.R."/>
            <person name="Grisdale C.J."/>
            <person name="Hempel F."/>
            <person name="Henrissat B."/>
            <person name="Hoppner M.P."/>
            <person name="Ishida K."/>
            <person name="Kim E."/>
            <person name="Koreny L."/>
            <person name="Kroth P.G."/>
            <person name="Liu Y."/>
            <person name="Malik S.B."/>
            <person name="Maier U.G."/>
            <person name="McRose D."/>
            <person name="Mock T."/>
            <person name="Neilson J.A."/>
            <person name="Onodera N.T."/>
            <person name="Poole A.M."/>
            <person name="Pritham E.J."/>
            <person name="Richards T.A."/>
            <person name="Rocap G."/>
            <person name="Roy S.W."/>
            <person name="Sarai C."/>
            <person name="Schaack S."/>
            <person name="Shirato S."/>
            <person name="Slamovits C.H."/>
            <person name="Spencer D.F."/>
            <person name="Suzuki S."/>
            <person name="Worden A.Z."/>
            <person name="Zauner S."/>
            <person name="Barry K."/>
            <person name="Bell C."/>
            <person name="Bharti A.K."/>
            <person name="Crow J.A."/>
            <person name="Grimwood J."/>
            <person name="Kramer R."/>
            <person name="Lindquist E."/>
            <person name="Lucas S."/>
            <person name="Salamov A."/>
            <person name="McFadden G.I."/>
            <person name="Lane C.E."/>
            <person name="Keeling P.J."/>
            <person name="Gray M.W."/>
            <person name="Grigoriev I.V."/>
            <person name="Archibald J.M."/>
        </authorList>
    </citation>
    <scope>NUCLEOTIDE SEQUENCE</scope>
    <source>
        <strain evidence="1 3">CCMP2712</strain>
    </source>
</reference>
<protein>
    <submittedName>
        <fullName evidence="1 2">Uncharacterized protein</fullName>
    </submittedName>
</protein>
<dbReference type="KEGG" id="gtt:GUITHDRAFT_156314"/>
<gene>
    <name evidence="1" type="ORF">GUITHDRAFT_156314</name>
</gene>
<evidence type="ECO:0000313" key="3">
    <source>
        <dbReference type="Proteomes" id="UP000011087"/>
    </source>
</evidence>
<evidence type="ECO:0000313" key="1">
    <source>
        <dbReference type="EMBL" id="EKX32481.1"/>
    </source>
</evidence>
<sequence>MYRILVVLHLRPVWTQLDAITTSDEKALPTFNEVLQPLVNKLIGYQVNDEGLIVSPWSSSYVKICGLLSQVRRQNGLDDSRWNALCLGLANVIASETTEVYKDLADGCLDALLRNDWALASLNLWCSNE</sequence>
<organism evidence="1">
    <name type="scientific">Guillardia theta (strain CCMP2712)</name>
    <name type="common">Cryptophyte</name>
    <dbReference type="NCBI Taxonomy" id="905079"/>
    <lineage>
        <taxon>Eukaryota</taxon>
        <taxon>Cryptophyceae</taxon>
        <taxon>Pyrenomonadales</taxon>
        <taxon>Geminigeraceae</taxon>
        <taxon>Guillardia</taxon>
    </lineage>
</organism>